<reference evidence="3 4" key="1">
    <citation type="submission" date="2020-01" db="EMBL/GenBank/DDBJ databases">
        <title>Herbidospora sp. NEAU-GS84 nov., a novel actinomycete isolated from soil.</title>
        <authorList>
            <person name="Han L."/>
        </authorList>
    </citation>
    <scope>NUCLEOTIDE SEQUENCE [LARGE SCALE GENOMIC DNA]</scope>
    <source>
        <strain evidence="3 4">NEAU-GS84</strain>
    </source>
</reference>
<sequence>MTAVLLTVVAAVVTAAPAVAEEGGEGGTMGGVLVATQEESTRSGPPSPARPAPRRESGRWREGSAKRAANAGLAITVPTSRALGSTTIGGQLSAQLGTVTVADTRGSAVQVSYTATVSTTNFTTTVGGNTSTISRPNISYWSGPATTVSGTGVFTPGQLTAANAIALTGTHTAFSVTLAVGNTTVAWNPTVIVRVPSSAVAGSYSGTITHSVA</sequence>
<feature type="chain" id="PRO_5028944482" description="WxL domain-containing protein" evidence="2">
    <location>
        <begin position="21"/>
        <end position="213"/>
    </location>
</feature>
<gene>
    <name evidence="3" type="ORF">GT755_17440</name>
</gene>
<name>A0A7C9N131_9ACTN</name>
<comment type="caution">
    <text evidence="3">The sequence shown here is derived from an EMBL/GenBank/DDBJ whole genome shotgun (WGS) entry which is preliminary data.</text>
</comment>
<feature type="signal peptide" evidence="2">
    <location>
        <begin position="1"/>
        <end position="20"/>
    </location>
</feature>
<evidence type="ECO:0000256" key="1">
    <source>
        <dbReference type="SAM" id="MobiDB-lite"/>
    </source>
</evidence>
<dbReference type="EMBL" id="WXEW01000005">
    <property type="protein sequence ID" value="NAS23470.1"/>
    <property type="molecule type" value="Genomic_DNA"/>
</dbReference>
<proteinExistence type="predicted"/>
<keyword evidence="4" id="KW-1185">Reference proteome</keyword>
<evidence type="ECO:0008006" key="5">
    <source>
        <dbReference type="Google" id="ProtNLM"/>
    </source>
</evidence>
<organism evidence="3 4">
    <name type="scientific">Herbidospora solisilvae</name>
    <dbReference type="NCBI Taxonomy" id="2696284"/>
    <lineage>
        <taxon>Bacteria</taxon>
        <taxon>Bacillati</taxon>
        <taxon>Actinomycetota</taxon>
        <taxon>Actinomycetes</taxon>
        <taxon>Streptosporangiales</taxon>
        <taxon>Streptosporangiaceae</taxon>
        <taxon>Herbidospora</taxon>
    </lineage>
</organism>
<dbReference type="AlphaFoldDB" id="A0A7C9N131"/>
<evidence type="ECO:0000313" key="4">
    <source>
        <dbReference type="Proteomes" id="UP000479526"/>
    </source>
</evidence>
<feature type="compositionally biased region" description="Basic and acidic residues" evidence="1">
    <location>
        <begin position="53"/>
        <end position="65"/>
    </location>
</feature>
<evidence type="ECO:0000313" key="3">
    <source>
        <dbReference type="EMBL" id="NAS23470.1"/>
    </source>
</evidence>
<keyword evidence="2" id="KW-0732">Signal</keyword>
<feature type="region of interest" description="Disordered" evidence="1">
    <location>
        <begin position="37"/>
        <end position="67"/>
    </location>
</feature>
<evidence type="ECO:0000256" key="2">
    <source>
        <dbReference type="SAM" id="SignalP"/>
    </source>
</evidence>
<dbReference type="RefSeq" id="WP_161480756.1">
    <property type="nucleotide sequence ID" value="NZ_WXEW01000005.1"/>
</dbReference>
<accession>A0A7C9N131</accession>
<dbReference type="Proteomes" id="UP000479526">
    <property type="component" value="Unassembled WGS sequence"/>
</dbReference>
<protein>
    <recommendedName>
        <fullName evidence="5">WxL domain-containing protein</fullName>
    </recommendedName>
</protein>